<organism evidence="7 8">
    <name type="scientific">Paenibacillus puldeungensis</name>
    <dbReference type="NCBI Taxonomy" id="696536"/>
    <lineage>
        <taxon>Bacteria</taxon>
        <taxon>Bacillati</taxon>
        <taxon>Bacillota</taxon>
        <taxon>Bacilli</taxon>
        <taxon>Bacillales</taxon>
        <taxon>Paenibacillaceae</taxon>
        <taxon>Paenibacillus</taxon>
    </lineage>
</organism>
<dbReference type="GO" id="GO:0016829">
    <property type="term" value="F:lyase activity"/>
    <property type="evidence" value="ECO:0007669"/>
    <property type="project" value="UniProtKB-KW"/>
</dbReference>
<evidence type="ECO:0000256" key="2">
    <source>
        <dbReference type="ARBA" id="ARBA00023239"/>
    </source>
</evidence>
<evidence type="ECO:0000256" key="1">
    <source>
        <dbReference type="ARBA" id="ARBA00022818"/>
    </source>
</evidence>
<comment type="caution">
    <text evidence="7">The sequence shown here is derived from an EMBL/GenBank/DDBJ whole genome shotgun (WGS) entry which is preliminary data.</text>
</comment>
<dbReference type="InterPro" id="IPR051215">
    <property type="entry name" value="GRE"/>
</dbReference>
<dbReference type="PANTHER" id="PTHR43641">
    <property type="entry name" value="FORMATE ACETYLTRANSFERASE 3-RELATED"/>
    <property type="match status" value="1"/>
</dbReference>
<keyword evidence="8" id="KW-1185">Reference proteome</keyword>
<dbReference type="PROSITE" id="PS51149">
    <property type="entry name" value="GLY_RADICAL_2"/>
    <property type="match status" value="1"/>
</dbReference>
<feature type="domain" description="PFL" evidence="6">
    <location>
        <begin position="9"/>
        <end position="689"/>
    </location>
</feature>
<dbReference type="EMBL" id="JBHTLM010000001">
    <property type="protein sequence ID" value="MFD1174824.1"/>
    <property type="molecule type" value="Genomic_DNA"/>
</dbReference>
<dbReference type="InterPro" id="IPR004184">
    <property type="entry name" value="PFL_dom"/>
</dbReference>
<sequence length="816" mass="91426">MYEFSPVTDRIRRVHDRIRNRVIRSDAERALLITEAYKENELLQPIIKRPLATYKVCANMTCLVDSEDELFVGNRGKTFCGAGVNPEWASEGWIPGMIEQGLWELKDDGFYHNPEEEDLNIIMSPEDYEALLGIRDYWKTRRITASANAWQPEGYKEFARLGVSSYSPQFDVMGIATGHLTAGFPKIINVGYKSIRQQAQNWCDEHKGKLMGDDVDKYMFYQSAIIACDAAMIMIKRYSESATKEATACTNPVRKKELEFMADGLANIAENPARNFWEACQAALLYMLFLEIDSCYPAMAFGRFDQYTWPFLKKDLDAGALTMEQAQELVDSFFLKANCYYDLAHPFINMMVGLGNTYQHTTIGGCDPKTGEDATNPVTYMVLETLGRLQQHDPTISLRVTKDTPDKLWSCALETTKRVGGLPLFQNDEVIIKGLMENLGFSLEDARDYSLIGCQEIVGSGNDYPAPNGVVGGNASIHFGAIFAMAMNDGVNPFNGADCGIRCGKLSDMKSIEEVREAFRKISEYVFNWQITMNNYSEYMAQRYVTHAALSISMEGCMEKGKDAACGGCKYNSYGGTSPGLATCADSITAIKYLVFDKKICTAQELYDAVMKNWEGYEPLRQRVLNEAPHFGNADAYADEEMKWVIDLYTDLCSHVYSSRAKVYKPGLYGAADHVAQGYHTWATPDGRKTGEPIADAASPAQGRDKHGPSAIFISSCCYDNSKFMDGVALNIRIHPSALSREDGVEKLRDMTKAHFDNGGMEAQYNVVSTEELKAAQEKPEDYKNLVVRIAGYSAYFVEMNRDLQNDIISRTENMI</sequence>
<dbReference type="RefSeq" id="WP_379315588.1">
    <property type="nucleotide sequence ID" value="NZ_JBHTLM010000001.1"/>
</dbReference>
<protein>
    <submittedName>
        <fullName evidence="7">Pyruvate formate lyase family protein</fullName>
    </submittedName>
</protein>
<evidence type="ECO:0000313" key="8">
    <source>
        <dbReference type="Proteomes" id="UP001597262"/>
    </source>
</evidence>
<evidence type="ECO:0000313" key="7">
    <source>
        <dbReference type="EMBL" id="MFD1174824.1"/>
    </source>
</evidence>
<keyword evidence="2 7" id="KW-0456">Lyase</keyword>
<proteinExistence type="predicted"/>
<feature type="modified residue" description="Glycine radical" evidence="4">
    <location>
        <position position="792"/>
    </location>
</feature>
<accession>A0ABW3RS03</accession>
<comment type="function">
    <text evidence="3">Catalyzes the conversion of pyruvate to formate and acetyl-CoA.</text>
</comment>
<name>A0ABW3RS03_9BACL</name>
<keyword evidence="1 4" id="KW-0556">Organic radical</keyword>
<dbReference type="Pfam" id="PF01228">
    <property type="entry name" value="Gly_radical"/>
    <property type="match status" value="1"/>
</dbReference>
<keyword evidence="7" id="KW-0670">Pyruvate</keyword>
<reference evidence="8" key="1">
    <citation type="journal article" date="2019" name="Int. J. Syst. Evol. Microbiol.">
        <title>The Global Catalogue of Microorganisms (GCM) 10K type strain sequencing project: providing services to taxonomists for standard genome sequencing and annotation.</title>
        <authorList>
            <consortium name="The Broad Institute Genomics Platform"/>
            <consortium name="The Broad Institute Genome Sequencing Center for Infectious Disease"/>
            <person name="Wu L."/>
            <person name="Ma J."/>
        </authorList>
    </citation>
    <scope>NUCLEOTIDE SEQUENCE [LARGE SCALE GENOMIC DNA]</scope>
    <source>
        <strain evidence="8">CCUG 59189</strain>
    </source>
</reference>
<dbReference type="PROSITE" id="PS00850">
    <property type="entry name" value="GLY_RADICAL_1"/>
    <property type="match status" value="1"/>
</dbReference>
<evidence type="ECO:0000256" key="4">
    <source>
        <dbReference type="PROSITE-ProRule" id="PRU00493"/>
    </source>
</evidence>
<evidence type="ECO:0000259" key="6">
    <source>
        <dbReference type="PROSITE" id="PS51554"/>
    </source>
</evidence>
<dbReference type="Gene3D" id="3.20.70.20">
    <property type="match status" value="1"/>
</dbReference>
<dbReference type="PROSITE" id="PS51554">
    <property type="entry name" value="PFL"/>
    <property type="match status" value="1"/>
</dbReference>
<dbReference type="SUPFAM" id="SSF51998">
    <property type="entry name" value="PFL-like glycyl radical enzymes"/>
    <property type="match status" value="1"/>
</dbReference>
<dbReference type="InterPro" id="IPR019777">
    <property type="entry name" value="Form_AcTrfase_GR_CS"/>
</dbReference>
<evidence type="ECO:0000259" key="5">
    <source>
        <dbReference type="PROSITE" id="PS51149"/>
    </source>
</evidence>
<dbReference type="InterPro" id="IPR001150">
    <property type="entry name" value="Gly_radical"/>
</dbReference>
<evidence type="ECO:0000256" key="3">
    <source>
        <dbReference type="ARBA" id="ARBA00034302"/>
    </source>
</evidence>
<dbReference type="PANTHER" id="PTHR43641:SF2">
    <property type="entry name" value="DEHYDRATASE YBIW-RELATED"/>
    <property type="match status" value="1"/>
</dbReference>
<feature type="domain" description="Glycine radical" evidence="5">
    <location>
        <begin position="696"/>
        <end position="816"/>
    </location>
</feature>
<dbReference type="Proteomes" id="UP001597262">
    <property type="component" value="Unassembled WGS sequence"/>
</dbReference>
<gene>
    <name evidence="7" type="ORF">ACFQ3W_00680</name>
</gene>
<dbReference type="Pfam" id="PF02901">
    <property type="entry name" value="PFL-like"/>
    <property type="match status" value="1"/>
</dbReference>